<proteinExistence type="predicted"/>
<dbReference type="AlphaFoldDB" id="A0A223NZM7"/>
<dbReference type="EMBL" id="CP022743">
    <property type="protein sequence ID" value="ASU35154.1"/>
    <property type="molecule type" value="Genomic_DNA"/>
</dbReference>
<protein>
    <submittedName>
        <fullName evidence="1">Uncharacterized protein</fullName>
    </submittedName>
</protein>
<accession>A0A223NZM7</accession>
<sequence length="38" mass="4403">MLNNHSGSNSLNFLNPVQFASNFIIKNDHLIRKKMIVF</sequence>
<gene>
    <name evidence="1" type="ORF">MuYL_3269</name>
</gene>
<evidence type="ECO:0000313" key="1">
    <source>
        <dbReference type="EMBL" id="ASU35154.1"/>
    </source>
</evidence>
<evidence type="ECO:0000313" key="2">
    <source>
        <dbReference type="Proteomes" id="UP000215002"/>
    </source>
</evidence>
<dbReference type="KEGG" id="muc:MuYL_3269"/>
<keyword evidence="2" id="KW-1185">Reference proteome</keyword>
<reference evidence="1 2" key="1">
    <citation type="submission" date="2017-08" db="EMBL/GenBank/DDBJ databases">
        <title>Complete genome sequence of Mucilaginibacter sp. strain BJC16-A31.</title>
        <authorList>
            <consortium name="Henan University of Science and Technology"/>
            <person name="You X."/>
        </authorList>
    </citation>
    <scope>NUCLEOTIDE SEQUENCE [LARGE SCALE GENOMIC DNA]</scope>
    <source>
        <strain evidence="1 2">BJC16-A31</strain>
    </source>
</reference>
<name>A0A223NZM7_9SPHI</name>
<organism evidence="1 2">
    <name type="scientific">Mucilaginibacter xinganensis</name>
    <dbReference type="NCBI Taxonomy" id="1234841"/>
    <lineage>
        <taxon>Bacteria</taxon>
        <taxon>Pseudomonadati</taxon>
        <taxon>Bacteroidota</taxon>
        <taxon>Sphingobacteriia</taxon>
        <taxon>Sphingobacteriales</taxon>
        <taxon>Sphingobacteriaceae</taxon>
        <taxon>Mucilaginibacter</taxon>
    </lineage>
</organism>
<dbReference type="Proteomes" id="UP000215002">
    <property type="component" value="Chromosome"/>
</dbReference>